<organism evidence="10 11">
    <name type="scientific">Vibrio ouci</name>
    <dbReference type="NCBI Taxonomy" id="2499078"/>
    <lineage>
        <taxon>Bacteria</taxon>
        <taxon>Pseudomonadati</taxon>
        <taxon>Pseudomonadota</taxon>
        <taxon>Gammaproteobacteria</taxon>
        <taxon>Vibrionales</taxon>
        <taxon>Vibrionaceae</taxon>
        <taxon>Vibrio</taxon>
    </lineage>
</organism>
<evidence type="ECO:0000313" key="11">
    <source>
        <dbReference type="Proteomes" id="UP000297753"/>
    </source>
</evidence>
<dbReference type="InterPro" id="IPR051537">
    <property type="entry name" value="DNA_Adenine_Mtase"/>
</dbReference>
<evidence type="ECO:0000259" key="9">
    <source>
        <dbReference type="Pfam" id="PF12161"/>
    </source>
</evidence>
<evidence type="ECO:0000313" key="10">
    <source>
        <dbReference type="EMBL" id="TFH89979.1"/>
    </source>
</evidence>
<dbReference type="GO" id="GO:0032259">
    <property type="term" value="P:methylation"/>
    <property type="evidence" value="ECO:0007669"/>
    <property type="project" value="UniProtKB-KW"/>
</dbReference>
<keyword evidence="4 10" id="KW-0808">Transferase</keyword>
<evidence type="ECO:0000256" key="3">
    <source>
        <dbReference type="ARBA" id="ARBA00022603"/>
    </source>
</evidence>
<keyword evidence="6" id="KW-0680">Restriction system</keyword>
<dbReference type="AlphaFoldDB" id="A0A4Y8WAL4"/>
<dbReference type="GO" id="GO:0008170">
    <property type="term" value="F:N-methyltransferase activity"/>
    <property type="evidence" value="ECO:0007669"/>
    <property type="project" value="InterPro"/>
</dbReference>
<accession>A0A4Y8WAL4</accession>
<keyword evidence="3 10" id="KW-0489">Methyltransferase</keyword>
<reference evidence="10 11" key="1">
    <citation type="submission" date="2019-01" db="EMBL/GenBank/DDBJ databases">
        <title>Vibrio BEI176 sp. nov, a marine bacterium isolated from China: eastern marignal seas.</title>
        <authorList>
            <person name="Li B."/>
        </authorList>
    </citation>
    <scope>NUCLEOTIDE SEQUENCE [LARGE SCALE GENOMIC DNA]</scope>
    <source>
        <strain evidence="10 11">BEI176</strain>
    </source>
</reference>
<evidence type="ECO:0000256" key="5">
    <source>
        <dbReference type="ARBA" id="ARBA00022691"/>
    </source>
</evidence>
<dbReference type="InterPro" id="IPR003356">
    <property type="entry name" value="DNA_methylase_A-5"/>
</dbReference>
<dbReference type="GO" id="GO:0009307">
    <property type="term" value="P:DNA restriction-modification system"/>
    <property type="evidence" value="ECO:0007669"/>
    <property type="project" value="UniProtKB-KW"/>
</dbReference>
<evidence type="ECO:0000256" key="1">
    <source>
        <dbReference type="ARBA" id="ARBA00006594"/>
    </source>
</evidence>
<sequence length="574" mass="65441">MTKKLTLQQLESFLWETADILRGNMDASEFKDYIFGMMFLKRMSDAFEEEQEKVIQYYLDKGKTQAQAEELADDEDEYDSTFYIPENARWSALKDLKHNIGESLNKATEAIEEHNPSLEGVLVTIDFNIKNKLTDAKLRDLLSHFSQHRLRNEDFERPDMLGTAYEYLIKMFADSAGKKGGEFYTPSEVVQLLVALLKPHAGMRIYDPTTGSGGMLVQTRNYLKQHGENPANLSLFGQEMNLNTWAICKMNMFLHGVQSADIRKGDTLREPKHTEGGELISFDRVIANPPFSLKKWGKDECDNDGFGRFPYGTPPKDAGDLAFVQHMIASTNNEGMVGVVMPHGVLFRGSSEKAIRQGILEDDLLEAVIGLPSGLFYGTGIPACLLIINKNKAAERRGKVLFINSELEFEEGKNQNKLRLKDITKIVETFDNYVDVKRYAKVVNYSEIAENDFNLNIRRYADTSPPAEIFDVRAILHGGIPAREVHNEYIEEEILEGFDISLVFDKTNDDYYAFKPSIKSKEQIREVAGDVDAKVITQLERWWDKYQVSLHEFDKQVTEAEQVMQGYLKELGYE</sequence>
<dbReference type="PRINTS" id="PR00507">
    <property type="entry name" value="N12N6MTFRASE"/>
</dbReference>
<dbReference type="NCBIfam" id="TIGR00497">
    <property type="entry name" value="hsdM"/>
    <property type="match status" value="1"/>
</dbReference>
<dbReference type="Gene3D" id="3.40.50.150">
    <property type="entry name" value="Vaccinia Virus protein VP39"/>
    <property type="match status" value="1"/>
</dbReference>
<dbReference type="PANTHER" id="PTHR42933:SF3">
    <property type="entry name" value="TYPE I RESTRICTION ENZYME MJAVIII METHYLASE SUBUNIT"/>
    <property type="match status" value="1"/>
</dbReference>
<gene>
    <name evidence="10" type="ORF">ELS82_19235</name>
</gene>
<keyword evidence="5" id="KW-0949">S-adenosyl-L-methionine</keyword>
<name>A0A4Y8WAL4_9VIBR</name>
<evidence type="ECO:0000256" key="7">
    <source>
        <dbReference type="ARBA" id="ARBA00047942"/>
    </source>
</evidence>
<dbReference type="PANTHER" id="PTHR42933">
    <property type="entry name" value="SLR6095 PROTEIN"/>
    <property type="match status" value="1"/>
</dbReference>
<dbReference type="Pfam" id="PF12161">
    <property type="entry name" value="HsdM_N"/>
    <property type="match status" value="1"/>
</dbReference>
<dbReference type="OrthoDB" id="9784823at2"/>
<evidence type="ECO:0000256" key="4">
    <source>
        <dbReference type="ARBA" id="ARBA00022679"/>
    </source>
</evidence>
<protein>
    <recommendedName>
        <fullName evidence="2">site-specific DNA-methyltransferase (adenine-specific)</fullName>
        <ecNumber evidence="2">2.1.1.72</ecNumber>
    </recommendedName>
</protein>
<dbReference type="Pfam" id="PF02384">
    <property type="entry name" value="N6_Mtase"/>
    <property type="match status" value="1"/>
</dbReference>
<dbReference type="GO" id="GO:0009007">
    <property type="term" value="F:site-specific DNA-methyltransferase (adenine-specific) activity"/>
    <property type="evidence" value="ECO:0007669"/>
    <property type="project" value="UniProtKB-EC"/>
</dbReference>
<dbReference type="InterPro" id="IPR002052">
    <property type="entry name" value="DNA_methylase_N6_adenine_CS"/>
</dbReference>
<dbReference type="InterPro" id="IPR022749">
    <property type="entry name" value="D12N6_MeTrfase_N"/>
</dbReference>
<dbReference type="RefSeq" id="WP_134836920.1">
    <property type="nucleotide sequence ID" value="NZ_SATR01000038.1"/>
</dbReference>
<dbReference type="PROSITE" id="PS00092">
    <property type="entry name" value="N6_MTASE"/>
    <property type="match status" value="1"/>
</dbReference>
<keyword evidence="11" id="KW-1185">Reference proteome</keyword>
<dbReference type="InterPro" id="IPR038333">
    <property type="entry name" value="T1MK-like_N_sf"/>
</dbReference>
<dbReference type="EMBL" id="SATR01000038">
    <property type="protein sequence ID" value="TFH89979.1"/>
    <property type="molecule type" value="Genomic_DNA"/>
</dbReference>
<evidence type="ECO:0000259" key="8">
    <source>
        <dbReference type="Pfam" id="PF02384"/>
    </source>
</evidence>
<dbReference type="SUPFAM" id="SSF53335">
    <property type="entry name" value="S-adenosyl-L-methionine-dependent methyltransferases"/>
    <property type="match status" value="1"/>
</dbReference>
<comment type="caution">
    <text evidence="10">The sequence shown here is derived from an EMBL/GenBank/DDBJ whole genome shotgun (WGS) entry which is preliminary data.</text>
</comment>
<dbReference type="GO" id="GO:0003677">
    <property type="term" value="F:DNA binding"/>
    <property type="evidence" value="ECO:0007669"/>
    <property type="project" value="InterPro"/>
</dbReference>
<comment type="similarity">
    <text evidence="1">Belongs to the N(4)/N(6)-methyltransferase family.</text>
</comment>
<dbReference type="Gene3D" id="1.20.1260.30">
    <property type="match status" value="1"/>
</dbReference>
<dbReference type="InterPro" id="IPR029063">
    <property type="entry name" value="SAM-dependent_MTases_sf"/>
</dbReference>
<feature type="domain" description="DNA methylase adenine-specific" evidence="8">
    <location>
        <begin position="158"/>
        <end position="464"/>
    </location>
</feature>
<dbReference type="EC" id="2.1.1.72" evidence="2"/>
<dbReference type="Proteomes" id="UP000297753">
    <property type="component" value="Unassembled WGS sequence"/>
</dbReference>
<dbReference type="InterPro" id="IPR004546">
    <property type="entry name" value="Restrct_endonuc_T1M"/>
</dbReference>
<feature type="domain" description="N6 adenine-specific DNA methyltransferase N-terminal" evidence="9">
    <location>
        <begin position="10"/>
        <end position="145"/>
    </location>
</feature>
<evidence type="ECO:0000256" key="6">
    <source>
        <dbReference type="ARBA" id="ARBA00022747"/>
    </source>
</evidence>
<evidence type="ECO:0000256" key="2">
    <source>
        <dbReference type="ARBA" id="ARBA00011900"/>
    </source>
</evidence>
<comment type="catalytic activity">
    <reaction evidence="7">
        <text>a 2'-deoxyadenosine in DNA + S-adenosyl-L-methionine = an N(6)-methyl-2'-deoxyadenosine in DNA + S-adenosyl-L-homocysteine + H(+)</text>
        <dbReference type="Rhea" id="RHEA:15197"/>
        <dbReference type="Rhea" id="RHEA-COMP:12418"/>
        <dbReference type="Rhea" id="RHEA-COMP:12419"/>
        <dbReference type="ChEBI" id="CHEBI:15378"/>
        <dbReference type="ChEBI" id="CHEBI:57856"/>
        <dbReference type="ChEBI" id="CHEBI:59789"/>
        <dbReference type="ChEBI" id="CHEBI:90615"/>
        <dbReference type="ChEBI" id="CHEBI:90616"/>
        <dbReference type="EC" id="2.1.1.72"/>
    </reaction>
</comment>
<proteinExistence type="inferred from homology"/>